<dbReference type="EnsemblMetazoa" id="PPAI005643-RA">
    <property type="protein sequence ID" value="PPAI005643-PA"/>
    <property type="gene ID" value="PPAI005643"/>
</dbReference>
<evidence type="ECO:0000313" key="11">
    <source>
        <dbReference type="Proteomes" id="UP000092462"/>
    </source>
</evidence>
<evidence type="ECO:0000256" key="4">
    <source>
        <dbReference type="ARBA" id="ARBA00022729"/>
    </source>
</evidence>
<dbReference type="EMBL" id="AJVK01031188">
    <property type="status" value="NOT_ANNOTATED_CDS"/>
    <property type="molecule type" value="Genomic_DNA"/>
</dbReference>
<dbReference type="GO" id="GO:0006508">
    <property type="term" value="P:proteolysis"/>
    <property type="evidence" value="ECO:0007669"/>
    <property type="project" value="InterPro"/>
</dbReference>
<dbReference type="InterPro" id="IPR001254">
    <property type="entry name" value="Trypsin_dom"/>
</dbReference>
<name>A0A1B0FY35_PHLPP</name>
<dbReference type="AlphaFoldDB" id="A0A1B0FY35"/>
<evidence type="ECO:0000259" key="9">
    <source>
        <dbReference type="PROSITE" id="PS50240"/>
    </source>
</evidence>
<dbReference type="FunFam" id="2.40.10.10:FF:000028">
    <property type="entry name" value="Serine protease easter"/>
    <property type="match status" value="1"/>
</dbReference>
<accession>A0A1B0FY35</accession>
<dbReference type="Proteomes" id="UP000092462">
    <property type="component" value="Unassembled WGS sequence"/>
</dbReference>
<dbReference type="Gene3D" id="2.40.10.10">
    <property type="entry name" value="Trypsin-like serine proteases"/>
    <property type="match status" value="3"/>
</dbReference>
<dbReference type="CDD" id="cd00190">
    <property type="entry name" value="Tryp_SPc"/>
    <property type="match status" value="1"/>
</dbReference>
<sequence>TTTDDAHPVDIAIETHIKHPEYTVKSDYNDIALFKLQKSATFNRYVRPICLSDKRNIREMKAIATGWGLTEYLGQKSSTLRKVTLELFSQSECYRIYEFPPSNKLSRGIDENSQICAGSYSEEKDTCEVCDHCRHGVSNAEGTAKLVIHCQSAIADLKKGIRPWGCGFQENIQIVCCLDPDDTYPITPKPATTVDRFSGSSGKERVSMRKCKEYAEYAYENITLPISIPGSPDITRRVNRCGFNVIPLIVGGTLAGPREFPHMCLIGYGDDPIQWKCGGTLISEYFVLTAGHCLNSQEYGPAKMVRVGDLNYESEQDEARPENVRIKRHVPFPEYTRRTQYNDLALLELERKVTFNPYVRPACLFTQFNTETDKAIATGWGRVEWAGQSLLK</sequence>
<evidence type="ECO:0000256" key="1">
    <source>
        <dbReference type="ARBA" id="ARBA00004613"/>
    </source>
</evidence>
<keyword evidence="11" id="KW-1185">Reference proteome</keyword>
<dbReference type="GO" id="GO:0005576">
    <property type="term" value="C:extracellular region"/>
    <property type="evidence" value="ECO:0007669"/>
    <property type="project" value="UniProtKB-SubCell"/>
</dbReference>
<evidence type="ECO:0000256" key="2">
    <source>
        <dbReference type="ARBA" id="ARBA00022525"/>
    </source>
</evidence>
<dbReference type="InterPro" id="IPR001314">
    <property type="entry name" value="Peptidase_S1A"/>
</dbReference>
<evidence type="ECO:0000256" key="3">
    <source>
        <dbReference type="ARBA" id="ARBA00022588"/>
    </source>
</evidence>
<dbReference type="Pfam" id="PF00089">
    <property type="entry name" value="Trypsin"/>
    <property type="match status" value="2"/>
</dbReference>
<dbReference type="PRINTS" id="PR00722">
    <property type="entry name" value="CHYMOTRYPSIN"/>
</dbReference>
<keyword evidence="4" id="KW-0732">Signal</keyword>
<feature type="domain" description="Peptidase S1" evidence="9">
    <location>
        <begin position="1"/>
        <end position="223"/>
    </location>
</feature>
<dbReference type="GO" id="GO:0004252">
    <property type="term" value="F:serine-type endopeptidase activity"/>
    <property type="evidence" value="ECO:0007669"/>
    <property type="project" value="InterPro"/>
</dbReference>
<dbReference type="InterPro" id="IPR051487">
    <property type="entry name" value="Ser/Thr_Proteases_Immune/Dev"/>
</dbReference>
<dbReference type="InterPro" id="IPR043504">
    <property type="entry name" value="Peptidase_S1_PA_chymotrypsin"/>
</dbReference>
<comment type="similarity">
    <text evidence="8">Belongs to the peptidase S1 family. CLIP subfamily.</text>
</comment>
<dbReference type="VEuPathDB" id="VectorBase:PPAI005643"/>
<dbReference type="SUPFAM" id="SSF50494">
    <property type="entry name" value="Trypsin-like serine proteases"/>
    <property type="match status" value="2"/>
</dbReference>
<feature type="domain" description="Peptidase S1" evidence="9">
    <location>
        <begin position="249"/>
        <end position="392"/>
    </location>
</feature>
<keyword evidence="5" id="KW-0391">Immunity</keyword>
<keyword evidence="6" id="KW-1015">Disulfide bond</keyword>
<dbReference type="PROSITE" id="PS00134">
    <property type="entry name" value="TRYPSIN_HIS"/>
    <property type="match status" value="1"/>
</dbReference>
<dbReference type="InterPro" id="IPR009003">
    <property type="entry name" value="Peptidase_S1_PA"/>
</dbReference>
<evidence type="ECO:0000256" key="6">
    <source>
        <dbReference type="ARBA" id="ARBA00023157"/>
    </source>
</evidence>
<comment type="subcellular location">
    <subcellularLocation>
        <location evidence="1">Secreted</location>
    </subcellularLocation>
</comment>
<keyword evidence="2" id="KW-0964">Secreted</keyword>
<keyword evidence="3" id="KW-0399">Innate immunity</keyword>
<evidence type="ECO:0000256" key="5">
    <source>
        <dbReference type="ARBA" id="ARBA00022859"/>
    </source>
</evidence>
<dbReference type="InterPro" id="IPR018114">
    <property type="entry name" value="TRYPSIN_HIS"/>
</dbReference>
<dbReference type="PROSITE" id="PS50240">
    <property type="entry name" value="TRYPSIN_DOM"/>
    <property type="match status" value="2"/>
</dbReference>
<proteinExistence type="inferred from homology"/>
<reference evidence="10" key="1">
    <citation type="submission" date="2022-08" db="UniProtKB">
        <authorList>
            <consortium name="EnsemblMetazoa"/>
        </authorList>
    </citation>
    <scope>IDENTIFICATION</scope>
    <source>
        <strain evidence="10">Israel</strain>
    </source>
</reference>
<dbReference type="VEuPathDB" id="VectorBase:PPAPM1_006394"/>
<evidence type="ECO:0000313" key="10">
    <source>
        <dbReference type="EnsemblMetazoa" id="PPAI005643-PA"/>
    </source>
</evidence>
<keyword evidence="7" id="KW-0325">Glycoprotein</keyword>
<evidence type="ECO:0000256" key="8">
    <source>
        <dbReference type="ARBA" id="ARBA00024195"/>
    </source>
</evidence>
<organism evidence="10 11">
    <name type="scientific">Phlebotomus papatasi</name>
    <name type="common">Sandfly</name>
    <dbReference type="NCBI Taxonomy" id="29031"/>
    <lineage>
        <taxon>Eukaryota</taxon>
        <taxon>Metazoa</taxon>
        <taxon>Ecdysozoa</taxon>
        <taxon>Arthropoda</taxon>
        <taxon>Hexapoda</taxon>
        <taxon>Insecta</taxon>
        <taxon>Pterygota</taxon>
        <taxon>Neoptera</taxon>
        <taxon>Endopterygota</taxon>
        <taxon>Diptera</taxon>
        <taxon>Nematocera</taxon>
        <taxon>Psychodoidea</taxon>
        <taxon>Psychodidae</taxon>
        <taxon>Phlebotomus</taxon>
        <taxon>Phlebotomus</taxon>
    </lineage>
</organism>
<evidence type="ECO:0000256" key="7">
    <source>
        <dbReference type="ARBA" id="ARBA00023180"/>
    </source>
</evidence>
<dbReference type="SMART" id="SM00020">
    <property type="entry name" value="Tryp_SPc"/>
    <property type="match status" value="1"/>
</dbReference>
<dbReference type="EMBL" id="AJVK01031189">
    <property type="status" value="NOT_ANNOTATED_CDS"/>
    <property type="molecule type" value="Genomic_DNA"/>
</dbReference>
<protein>
    <recommendedName>
        <fullName evidence="9">Peptidase S1 domain-containing protein</fullName>
    </recommendedName>
</protein>
<dbReference type="PANTHER" id="PTHR24256">
    <property type="entry name" value="TRYPTASE-RELATED"/>
    <property type="match status" value="1"/>
</dbReference>
<dbReference type="GO" id="GO:0045087">
    <property type="term" value="P:innate immune response"/>
    <property type="evidence" value="ECO:0007669"/>
    <property type="project" value="UniProtKB-KW"/>
</dbReference>